<proteinExistence type="predicted"/>
<gene>
    <name evidence="1" type="ORF">CHU95_02660</name>
</gene>
<reference evidence="1 2" key="1">
    <citation type="submission" date="2017-07" db="EMBL/GenBank/DDBJ databases">
        <title>Niveispirillum cyanobacteriorum sp. nov., isolated from cyanobacterial aggregates in a eutrophic lake.</title>
        <authorList>
            <person name="Cai H."/>
        </authorList>
    </citation>
    <scope>NUCLEOTIDE SEQUENCE [LARGE SCALE GENOMIC DNA]</scope>
    <source>
        <strain evidence="2">TH1-14</strain>
    </source>
</reference>
<dbReference type="RefSeq" id="WP_094453459.1">
    <property type="nucleotide sequence ID" value="NZ_NOXU01000018.1"/>
</dbReference>
<dbReference type="Proteomes" id="UP000216998">
    <property type="component" value="Unassembled WGS sequence"/>
</dbReference>
<dbReference type="PANTHER" id="PTHR36455">
    <property type="match status" value="1"/>
</dbReference>
<protein>
    <recommendedName>
        <fullName evidence="3">Transposase</fullName>
    </recommendedName>
</protein>
<evidence type="ECO:0008006" key="3">
    <source>
        <dbReference type="Google" id="ProtNLM"/>
    </source>
</evidence>
<keyword evidence="2" id="KW-1185">Reference proteome</keyword>
<accession>A0A255Z6C8</accession>
<dbReference type="NCBIfam" id="NF033819">
    <property type="entry name" value="IS66_TnpB"/>
    <property type="match status" value="1"/>
</dbReference>
<dbReference type="Pfam" id="PF05717">
    <property type="entry name" value="TnpB_IS66"/>
    <property type="match status" value="1"/>
</dbReference>
<evidence type="ECO:0000313" key="1">
    <source>
        <dbReference type="EMBL" id="OYQ37093.1"/>
    </source>
</evidence>
<dbReference type="OrthoDB" id="9801450at2"/>
<dbReference type="AlphaFoldDB" id="A0A255Z6C8"/>
<name>A0A255Z6C8_9PROT</name>
<dbReference type="PANTHER" id="PTHR36455:SF1">
    <property type="entry name" value="BLR8292 PROTEIN"/>
    <property type="match status" value="1"/>
</dbReference>
<comment type="caution">
    <text evidence="1">The sequence shown here is derived from an EMBL/GenBank/DDBJ whole genome shotgun (WGS) entry which is preliminary data.</text>
</comment>
<evidence type="ECO:0000313" key="2">
    <source>
        <dbReference type="Proteomes" id="UP000216998"/>
    </source>
</evidence>
<organism evidence="1 2">
    <name type="scientific">Niveispirillum lacus</name>
    <dbReference type="NCBI Taxonomy" id="1981099"/>
    <lineage>
        <taxon>Bacteria</taxon>
        <taxon>Pseudomonadati</taxon>
        <taxon>Pseudomonadota</taxon>
        <taxon>Alphaproteobacteria</taxon>
        <taxon>Rhodospirillales</taxon>
        <taxon>Azospirillaceae</taxon>
        <taxon>Niveispirillum</taxon>
    </lineage>
</organism>
<dbReference type="EMBL" id="NOXU01000018">
    <property type="protein sequence ID" value="OYQ37093.1"/>
    <property type="molecule type" value="Genomic_DNA"/>
</dbReference>
<sequence length="118" mass="12796">MIPVALDVRVWLAGGVTDMRCGMNSLALKVQQGLGRDPHAGDLYVFRGRSGALLKCLWHDGVGMSLNVKRLERGRFIWPAPSGGCVAISGPQFAYLLHGIDWRNPQHTARPGKCVGST</sequence>
<dbReference type="InterPro" id="IPR008878">
    <property type="entry name" value="Transposase_IS66_Orf2"/>
</dbReference>